<dbReference type="Gene3D" id="2.30.40.10">
    <property type="entry name" value="Urease, subunit C, domain 1"/>
    <property type="match status" value="1"/>
</dbReference>
<dbReference type="EMBL" id="PUEJ01000005">
    <property type="protein sequence ID" value="PRH86781.1"/>
    <property type="molecule type" value="Genomic_DNA"/>
</dbReference>
<keyword evidence="6" id="KW-1185">Reference proteome</keyword>
<dbReference type="PANTHER" id="PTHR32027">
    <property type="entry name" value="CYTOSINE DEAMINASE"/>
    <property type="match status" value="1"/>
</dbReference>
<dbReference type="GO" id="GO:0004131">
    <property type="term" value="F:cytosine deaminase activity"/>
    <property type="evidence" value="ECO:0007669"/>
    <property type="project" value="UniProtKB-EC"/>
</dbReference>
<dbReference type="SUPFAM" id="SSF51556">
    <property type="entry name" value="Metallo-dependent hydrolases"/>
    <property type="match status" value="1"/>
</dbReference>
<dbReference type="Pfam" id="PF07969">
    <property type="entry name" value="Amidohydro_3"/>
    <property type="match status" value="1"/>
</dbReference>
<dbReference type="CDD" id="cd01293">
    <property type="entry name" value="Bact_CD"/>
    <property type="match status" value="1"/>
</dbReference>
<dbReference type="InterPro" id="IPR011059">
    <property type="entry name" value="Metal-dep_hydrolase_composite"/>
</dbReference>
<dbReference type="OrthoDB" id="9815027at2"/>
<feature type="domain" description="Amidohydrolase 3" evidence="4">
    <location>
        <begin position="95"/>
        <end position="439"/>
    </location>
</feature>
<evidence type="ECO:0000259" key="4">
    <source>
        <dbReference type="Pfam" id="PF07969"/>
    </source>
</evidence>
<dbReference type="FunFam" id="3.20.20.140:FF:000019">
    <property type="entry name" value="Cytosine deaminase"/>
    <property type="match status" value="1"/>
</dbReference>
<evidence type="ECO:0000313" key="6">
    <source>
        <dbReference type="Proteomes" id="UP000237682"/>
    </source>
</evidence>
<sequence length="451" mass="47956">MAAAESAGLAGDFRRSHQARRRARSQPQFLRLRGIQALSRSPLQLRCRQTPRTDVMLLADATLPDGRRADVLIADGHIASIEEPRPRSSDPDRRDLAGALLLPAFIDGHIHLDKTHMGAPLVPHVPGESVRERIAAERVARHAVPLPVEARATNLLRRLVANGTTRVRSHVDIDNDVKLANLEALLAVRERWRPWVDIEIVAFPQSGVMSEPGAADLLDAALAAGADLIGGLDPAGFDHDVPGQLDIVFALAEKHGKGVDIHLHDGGETGGSELRDIASRTEALGLQGRVVVSHAFALGDLSPESFARTADVLARAGVAIMTSSPAAVPVPPVKALRSHGVTLFAASDNIRDCWSPFGNGDMLDRAAIVAARQEFYTNQDLRLALDLATLEPAKALGIAGYGLAPGAPADLVVIDTPSVEEAVINRPPRKLVLRGGVVVAESGVVVEALPI</sequence>
<comment type="caution">
    <text evidence="5">The sequence shown here is derived from an EMBL/GenBank/DDBJ whole genome shotgun (WGS) entry which is preliminary data.</text>
</comment>
<dbReference type="PANTHER" id="PTHR32027:SF9">
    <property type="entry name" value="BLL3847 PROTEIN"/>
    <property type="match status" value="1"/>
</dbReference>
<evidence type="ECO:0000313" key="5">
    <source>
        <dbReference type="EMBL" id="PRH86781.1"/>
    </source>
</evidence>
<evidence type="ECO:0000256" key="3">
    <source>
        <dbReference type="SAM" id="MobiDB-lite"/>
    </source>
</evidence>
<keyword evidence="2 5" id="KW-0378">Hydrolase</keyword>
<dbReference type="InterPro" id="IPR032466">
    <property type="entry name" value="Metal_Hydrolase"/>
</dbReference>
<dbReference type="InterPro" id="IPR052349">
    <property type="entry name" value="Metallo-hydrolase_Enzymes"/>
</dbReference>
<accession>A0A2S9QBQ4</accession>
<keyword evidence="1" id="KW-0479">Metal-binding</keyword>
<dbReference type="Proteomes" id="UP000237682">
    <property type="component" value="Unassembled WGS sequence"/>
</dbReference>
<evidence type="ECO:0000256" key="1">
    <source>
        <dbReference type="ARBA" id="ARBA00022723"/>
    </source>
</evidence>
<dbReference type="NCBIfam" id="NF004636">
    <property type="entry name" value="PRK05985.1"/>
    <property type="match status" value="1"/>
</dbReference>
<dbReference type="EC" id="3.5.4.1" evidence="5"/>
<dbReference type="GO" id="GO:0046872">
    <property type="term" value="F:metal ion binding"/>
    <property type="evidence" value="ECO:0007669"/>
    <property type="project" value="UniProtKB-KW"/>
</dbReference>
<dbReference type="InterPro" id="IPR013108">
    <property type="entry name" value="Amidohydro_3"/>
</dbReference>
<reference evidence="5 6" key="1">
    <citation type="submission" date="2018-02" db="EMBL/GenBank/DDBJ databases">
        <title>Whole genome sequencing of endophytic bacterium.</title>
        <authorList>
            <person name="Eedara R."/>
            <person name="Podile A.R."/>
        </authorList>
    </citation>
    <scope>NUCLEOTIDE SEQUENCE [LARGE SCALE GENOMIC DNA]</scope>
    <source>
        <strain evidence="5 6">RP1T</strain>
    </source>
</reference>
<name>A0A2S9QBQ4_9HYPH</name>
<proteinExistence type="predicted"/>
<dbReference type="Gene3D" id="3.20.20.140">
    <property type="entry name" value="Metal-dependent hydrolases"/>
    <property type="match status" value="1"/>
</dbReference>
<dbReference type="SUPFAM" id="SSF51338">
    <property type="entry name" value="Composite domain of metallo-dependent hydrolases"/>
    <property type="match status" value="1"/>
</dbReference>
<evidence type="ECO:0000256" key="2">
    <source>
        <dbReference type="ARBA" id="ARBA00022801"/>
    </source>
</evidence>
<dbReference type="AlphaFoldDB" id="A0A2S9QBQ4"/>
<organism evidence="5 6">
    <name type="scientific">Labrys okinawensis</name>
    <dbReference type="NCBI Taxonomy" id="346911"/>
    <lineage>
        <taxon>Bacteria</taxon>
        <taxon>Pseudomonadati</taxon>
        <taxon>Pseudomonadota</taxon>
        <taxon>Alphaproteobacteria</taxon>
        <taxon>Hyphomicrobiales</taxon>
        <taxon>Xanthobacteraceae</taxon>
        <taxon>Labrys</taxon>
    </lineage>
</organism>
<feature type="region of interest" description="Disordered" evidence="3">
    <location>
        <begin position="1"/>
        <end position="27"/>
    </location>
</feature>
<protein>
    <submittedName>
        <fullName evidence="5">Cytosine deaminase</fullName>
        <ecNumber evidence="5">3.5.4.1</ecNumber>
    </submittedName>
</protein>
<gene>
    <name evidence="5" type="ORF">C5L14_15885</name>
</gene>